<keyword evidence="3" id="KW-0521">NADP</keyword>
<dbReference type="InterPro" id="IPR011032">
    <property type="entry name" value="GroES-like_sf"/>
</dbReference>
<evidence type="ECO:0000313" key="7">
    <source>
        <dbReference type="EMBL" id="BBG26027.1"/>
    </source>
</evidence>
<dbReference type="GO" id="GO:0046872">
    <property type="term" value="F:metal ion binding"/>
    <property type="evidence" value="ECO:0007669"/>
    <property type="project" value="UniProtKB-KW"/>
</dbReference>
<keyword evidence="1" id="KW-0479">Metal-binding</keyword>
<feature type="domain" description="Enoyl reductase (ER)" evidence="6">
    <location>
        <begin position="42"/>
        <end position="367"/>
    </location>
</feature>
<dbReference type="InterPro" id="IPR013154">
    <property type="entry name" value="ADH-like_N"/>
</dbReference>
<dbReference type="GO" id="GO:0051262">
    <property type="term" value="P:protein tetramerization"/>
    <property type="evidence" value="ECO:0007669"/>
    <property type="project" value="UniProtKB-ARBA"/>
</dbReference>
<dbReference type="SUPFAM" id="SSF50129">
    <property type="entry name" value="GroES-like"/>
    <property type="match status" value="1"/>
</dbReference>
<reference evidence="8" key="1">
    <citation type="submission" date="2018-09" db="EMBL/GenBank/DDBJ databases">
        <title>Complete Genome Sequencing of Sulfolobus sp. JCM 16834.</title>
        <authorList>
            <person name="Kato S."/>
            <person name="Itoh T."/>
            <person name="Ohkuma M."/>
        </authorList>
    </citation>
    <scope>NUCLEOTIDE SEQUENCE [LARGE SCALE GENOMIC DNA]</scope>
    <source>
        <strain evidence="8">IC-007</strain>
    </source>
</reference>
<dbReference type="Proteomes" id="UP000325030">
    <property type="component" value="Chromosome"/>
</dbReference>
<dbReference type="EMBL" id="AP018930">
    <property type="protein sequence ID" value="BBG26027.1"/>
    <property type="molecule type" value="Genomic_DNA"/>
</dbReference>
<dbReference type="Gene3D" id="3.40.50.720">
    <property type="entry name" value="NAD(P)-binding Rossmann-like Domain"/>
    <property type="match status" value="1"/>
</dbReference>
<dbReference type="SUPFAM" id="SSF51735">
    <property type="entry name" value="NAD(P)-binding Rossmann-fold domains"/>
    <property type="match status" value="1"/>
</dbReference>
<accession>A0A510E0R4</accession>
<dbReference type="InterPro" id="IPR013149">
    <property type="entry name" value="ADH-like_C"/>
</dbReference>
<evidence type="ECO:0000256" key="5">
    <source>
        <dbReference type="ARBA" id="ARBA00023277"/>
    </source>
</evidence>
<evidence type="ECO:0000259" key="6">
    <source>
        <dbReference type="SMART" id="SM00829"/>
    </source>
</evidence>
<keyword evidence="2" id="KW-0862">Zinc</keyword>
<keyword evidence="5" id="KW-0119">Carbohydrate metabolism</keyword>
<dbReference type="PANTHER" id="PTHR43401">
    <property type="entry name" value="L-THREONINE 3-DEHYDROGENASE"/>
    <property type="match status" value="1"/>
</dbReference>
<keyword evidence="4" id="KW-0560">Oxidoreductase</keyword>
<dbReference type="Gene3D" id="3.90.180.10">
    <property type="entry name" value="Medium-chain alcohol dehydrogenases, catalytic domain"/>
    <property type="match status" value="1"/>
</dbReference>
<dbReference type="SMART" id="SM00829">
    <property type="entry name" value="PKS_ER"/>
    <property type="match status" value="1"/>
</dbReference>
<dbReference type="InterPro" id="IPR036291">
    <property type="entry name" value="NAD(P)-bd_dom_sf"/>
</dbReference>
<dbReference type="GO" id="GO:0043168">
    <property type="term" value="F:anion binding"/>
    <property type="evidence" value="ECO:0007669"/>
    <property type="project" value="UniProtKB-ARBA"/>
</dbReference>
<name>A0A510E0R4_9CREN</name>
<evidence type="ECO:0000256" key="2">
    <source>
        <dbReference type="ARBA" id="ARBA00022833"/>
    </source>
</evidence>
<evidence type="ECO:0000313" key="8">
    <source>
        <dbReference type="Proteomes" id="UP000325030"/>
    </source>
</evidence>
<evidence type="ECO:0000256" key="4">
    <source>
        <dbReference type="ARBA" id="ARBA00023002"/>
    </source>
</evidence>
<dbReference type="GO" id="GO:0016616">
    <property type="term" value="F:oxidoreductase activity, acting on the CH-OH group of donors, NAD or NADP as acceptor"/>
    <property type="evidence" value="ECO:0007669"/>
    <property type="project" value="UniProtKB-ARBA"/>
</dbReference>
<dbReference type="InterPro" id="IPR020843">
    <property type="entry name" value="ER"/>
</dbReference>
<proteinExistence type="predicted"/>
<protein>
    <submittedName>
        <fullName evidence="7">L-threonine 3-dehydrogenase</fullName>
    </submittedName>
</protein>
<evidence type="ECO:0000256" key="3">
    <source>
        <dbReference type="ARBA" id="ARBA00022857"/>
    </source>
</evidence>
<dbReference type="AlphaFoldDB" id="A0A510E0R4"/>
<dbReference type="GO" id="GO:0030554">
    <property type="term" value="F:adenyl nucleotide binding"/>
    <property type="evidence" value="ECO:0007669"/>
    <property type="project" value="UniProtKB-ARBA"/>
</dbReference>
<dbReference type="InterPro" id="IPR050129">
    <property type="entry name" value="Zn_alcohol_dh"/>
</dbReference>
<sequence>MFSYANINREYHVLVFNMAIENFIDRMGEEEKNKMLSYVLEGGKLREVYSEVPRPKEGEILVKMKAVGLCGTDVEKICGQYTTTPYLGHEVSGVVVESRSREFREGDRVFPHVHTPCYDCEYCVKGSETMCPHYRSTNIYPGGFSEYFIVPEWNVRKGGVIRLPYDVSYEEGALIEPLSTVVRGLTRVNIEPDYTVLIIGAGPIGLLHLMTVKAMGADVIVSNSRGFRLDYAKRLGANHVIPSDEHVPRVVREINDGKGADLVIVASGSPSAITTGLKSVRRGGKVLLFAAPYKGTKLDYDLAELFNREVSIVLSNSADDRDTRRALYLIRRRKVDVTKIVTQRYHLREFRKLLQDVKERKVIKAMVLGN</sequence>
<evidence type="ECO:0000256" key="1">
    <source>
        <dbReference type="ARBA" id="ARBA00022723"/>
    </source>
</evidence>
<dbReference type="Pfam" id="PF00107">
    <property type="entry name" value="ADH_zinc_N"/>
    <property type="match status" value="1"/>
</dbReference>
<gene>
    <name evidence="7" type="ORF">IC007_0532</name>
</gene>
<dbReference type="Pfam" id="PF08240">
    <property type="entry name" value="ADH_N"/>
    <property type="match status" value="1"/>
</dbReference>
<dbReference type="PANTHER" id="PTHR43401:SF2">
    <property type="entry name" value="L-THREONINE 3-DEHYDROGENASE"/>
    <property type="match status" value="1"/>
</dbReference>
<organism evidence="7 8">
    <name type="scientific">Sulfuracidifex tepidarius</name>
    <dbReference type="NCBI Taxonomy" id="1294262"/>
    <lineage>
        <taxon>Archaea</taxon>
        <taxon>Thermoproteota</taxon>
        <taxon>Thermoprotei</taxon>
        <taxon>Sulfolobales</taxon>
        <taxon>Sulfolobaceae</taxon>
        <taxon>Sulfuracidifex</taxon>
    </lineage>
</organism>